<dbReference type="RefSeq" id="WP_190073208.1">
    <property type="nucleotide sequence ID" value="NZ_BNBM01000013.1"/>
</dbReference>
<feature type="domain" description="DUF4097" evidence="2">
    <location>
        <begin position="58"/>
        <end position="279"/>
    </location>
</feature>
<accession>A0ABV1XX78</accession>
<organism evidence="3 4">
    <name type="scientific">Streptomyces lanatus</name>
    <dbReference type="NCBI Taxonomy" id="66900"/>
    <lineage>
        <taxon>Bacteria</taxon>
        <taxon>Bacillati</taxon>
        <taxon>Actinomycetota</taxon>
        <taxon>Actinomycetes</taxon>
        <taxon>Kitasatosporales</taxon>
        <taxon>Streptomycetaceae</taxon>
        <taxon>Streptomyces</taxon>
    </lineage>
</organism>
<reference evidence="3 4" key="1">
    <citation type="submission" date="2024-06" db="EMBL/GenBank/DDBJ databases">
        <title>The Natural Products Discovery Center: Release of the First 8490 Sequenced Strains for Exploring Actinobacteria Biosynthetic Diversity.</title>
        <authorList>
            <person name="Kalkreuter E."/>
            <person name="Kautsar S.A."/>
            <person name="Yang D."/>
            <person name="Bader C.D."/>
            <person name="Teijaro C.N."/>
            <person name="Fluegel L."/>
            <person name="Davis C.M."/>
            <person name="Simpson J.R."/>
            <person name="Lauterbach L."/>
            <person name="Steele A.D."/>
            <person name="Gui C."/>
            <person name="Meng S."/>
            <person name="Li G."/>
            <person name="Viehrig K."/>
            <person name="Ye F."/>
            <person name="Su P."/>
            <person name="Kiefer A.F."/>
            <person name="Nichols A."/>
            <person name="Cepeda A.J."/>
            <person name="Yan W."/>
            <person name="Fan B."/>
            <person name="Jiang Y."/>
            <person name="Adhikari A."/>
            <person name="Zheng C.-J."/>
            <person name="Schuster L."/>
            <person name="Cowan T.M."/>
            <person name="Smanski M.J."/>
            <person name="Chevrette M.G."/>
            <person name="De Carvalho L.P.S."/>
            <person name="Shen B."/>
        </authorList>
    </citation>
    <scope>NUCLEOTIDE SEQUENCE [LARGE SCALE GENOMIC DNA]</scope>
    <source>
        <strain evidence="3 4">NPDC000155</strain>
    </source>
</reference>
<dbReference type="Proteomes" id="UP001486207">
    <property type="component" value="Unassembled WGS sequence"/>
</dbReference>
<protein>
    <submittedName>
        <fullName evidence="3">DUF4097 family beta strand repeat-containing protein</fullName>
    </submittedName>
</protein>
<comment type="caution">
    <text evidence="3">The sequence shown here is derived from an EMBL/GenBank/DDBJ whole genome shotgun (WGS) entry which is preliminary data.</text>
</comment>
<dbReference type="Pfam" id="PF13349">
    <property type="entry name" value="DUF4097"/>
    <property type="match status" value="1"/>
</dbReference>
<evidence type="ECO:0000313" key="4">
    <source>
        <dbReference type="Proteomes" id="UP001486207"/>
    </source>
</evidence>
<evidence type="ECO:0000259" key="2">
    <source>
        <dbReference type="Pfam" id="PF13349"/>
    </source>
</evidence>
<sequence length="283" mass="29508">MATYDTPEPISVRIEISAGEVQLIAGKRVDTVVEIRPADDGNPADVRAAEQTRVDFGRGKLTVKGPSPRRGSGGPQSAGSIDVTVQLPAGSQLRGSIGWGTVRSTGQLGECRFNAAEGDIRLDRTGPVRLATSRGEITVAGVEGHAKIANGSGAIRADEIHGTAEIGNDMGETWIGEITGSAKLTGMTGDFQVDRAHDGVQVKTAHGTVRLAEVRRGSVQVTAASAEIEIGIREGSAAKLDVSTVAGSVHSRLEEVAGPADNDDVVSVRARTFDGDIVVRRAW</sequence>
<gene>
    <name evidence="3" type="ORF">ABT384_26620</name>
</gene>
<dbReference type="InterPro" id="IPR025164">
    <property type="entry name" value="Toastrack_DUF4097"/>
</dbReference>
<evidence type="ECO:0000313" key="3">
    <source>
        <dbReference type="EMBL" id="MER7376209.1"/>
    </source>
</evidence>
<dbReference type="EMBL" id="JBEPFB010000013">
    <property type="protein sequence ID" value="MER7376209.1"/>
    <property type="molecule type" value="Genomic_DNA"/>
</dbReference>
<feature type="region of interest" description="Disordered" evidence="1">
    <location>
        <begin position="56"/>
        <end position="81"/>
    </location>
</feature>
<keyword evidence="4" id="KW-1185">Reference proteome</keyword>
<name>A0ABV1XX78_9ACTN</name>
<proteinExistence type="predicted"/>
<evidence type="ECO:0000256" key="1">
    <source>
        <dbReference type="SAM" id="MobiDB-lite"/>
    </source>
</evidence>